<name>A0AA88H791_ARTSF</name>
<feature type="compositionally biased region" description="Polar residues" evidence="10">
    <location>
        <begin position="10"/>
        <end position="21"/>
    </location>
</feature>
<accession>A0AA88H791</accession>
<keyword evidence="4 9" id="KW-0802">TPR repeat</keyword>
<dbReference type="InterPro" id="IPR011990">
    <property type="entry name" value="TPR-like_helical_dom_sf"/>
</dbReference>
<evidence type="ECO:0000256" key="1">
    <source>
        <dbReference type="ARBA" id="ARBA00004430"/>
    </source>
</evidence>
<feature type="region of interest" description="Disordered" evidence="10">
    <location>
        <begin position="787"/>
        <end position="819"/>
    </location>
</feature>
<proteinExistence type="predicted"/>
<dbReference type="SMART" id="SM00028">
    <property type="entry name" value="TPR"/>
    <property type="match status" value="5"/>
</dbReference>
<evidence type="ECO:0000256" key="6">
    <source>
        <dbReference type="ARBA" id="ARBA00023273"/>
    </source>
</evidence>
<feature type="compositionally biased region" description="Polar residues" evidence="10">
    <location>
        <begin position="182"/>
        <end position="191"/>
    </location>
</feature>
<evidence type="ECO:0000256" key="10">
    <source>
        <dbReference type="SAM" id="MobiDB-lite"/>
    </source>
</evidence>
<evidence type="ECO:0000256" key="9">
    <source>
        <dbReference type="PROSITE-ProRule" id="PRU00339"/>
    </source>
</evidence>
<comment type="caution">
    <text evidence="11">The sequence shown here is derived from an EMBL/GenBank/DDBJ whole genome shotgun (WGS) entry which is preliminary data.</text>
</comment>
<dbReference type="InterPro" id="IPR040111">
    <property type="entry name" value="ODAD4"/>
</dbReference>
<comment type="subcellular location">
    <subcellularLocation>
        <location evidence="1">Cytoplasm</location>
        <location evidence="1">Cytoskeleton</location>
        <location evidence="1">Cilium axoneme</location>
    </subcellularLocation>
</comment>
<dbReference type="GO" id="GO:0005930">
    <property type="term" value="C:axoneme"/>
    <property type="evidence" value="ECO:0007669"/>
    <property type="project" value="UniProtKB-SubCell"/>
</dbReference>
<keyword evidence="3" id="KW-0677">Repeat</keyword>
<feature type="compositionally biased region" description="Basic and acidic residues" evidence="10">
    <location>
        <begin position="77"/>
        <end position="87"/>
    </location>
</feature>
<feature type="compositionally biased region" description="Basic residues" evidence="10">
    <location>
        <begin position="793"/>
        <end position="806"/>
    </location>
</feature>
<feature type="region of interest" description="Disordered" evidence="10">
    <location>
        <begin position="1"/>
        <end position="21"/>
    </location>
</feature>
<evidence type="ECO:0000256" key="8">
    <source>
        <dbReference type="ARBA" id="ARBA00034143"/>
    </source>
</evidence>
<evidence type="ECO:0000256" key="7">
    <source>
        <dbReference type="ARBA" id="ARBA00034139"/>
    </source>
</evidence>
<feature type="compositionally biased region" description="Basic and acidic residues" evidence="10">
    <location>
        <begin position="170"/>
        <end position="181"/>
    </location>
</feature>
<sequence length="1354" mass="152111">MSRLREILGKTQNMGDSKQNQVEAIYLSPDPEEGKNISSKELWSHSKIVKVAGPLKKMTATQSHHEAYLKKVSEKLEKERTRQKQNESRPSSLAENERLSRRSSVSSIASVVSSLDSSPKHSGRSTPRRRNSGFTKLFGNLLVEPTSENFLCMRKTATTVTGAVKFGVLPDKHDNNDEVSEKSTAGLSWSSSDEDEFCDGASLQSSRPPSRAGRTNSGTRSPNGSIVVNEDNLPIFNPDLPPQGLSNLSSPDRIISRDSRPSSIGSRRSSLLPKILALSPWNTGSPGSSSSKLSSPIPLVPQLQALNRRVRSMLGSVSSILDGYSKEQTFHKEGTTNLRVCDTKLIAMKRRRKVSNIARAQEFRVKEQKAIETKSNALPTDGLKQDTLCIEDDYKSENQNKCNSNKNDIRRRKLVVNGITSNERTLVKETSNKHNHVKGQEDKKQTINKSQDKNSAKGNNNHDSFSTGTKNKNPFTAKSFLKKEDQSSWSAAKGPMITVSTSTTRASRKGLSLPPKTLDLSKLQFPNAKRPVVPDSEREQFIDKDRASSVLIGDTDIKTTIARQLRTEKGRYVMPQESPLNIYISQAEYELRVGGLEAARQLLDKALEIQPGDKVALVARSRCKLQLGDIPGSLEDVDKALEADPYYIKALHQKGEALFENGDFENALVYYQTGRQYRPEMECFIRGIKKAQQAIEAALGIGPWAPNRTPKKRGQSSKNLMLPPRSVRNSKSWLGELDEDRVYLENVLRRSKNQQGENSSSTQLVAKTQEALDYLKTRENFWKLQRLPPPPKILKKKVTKKSKNKKRNNETVSPQKQPETLCRKDNAVCSFGATSSDEVNLKLSSISQNYLHEEIGTMKTSNTVREKMMENETQEATITQTIKASNKENSVQVEDIENNDMEKSDGEKCFRPTEEQQMSDKPSDIIRSEKTEPLKLEKNIKQDDFTKNEIQENNVDKLSNKFEKNIMQEAFEIIEDDKLEATKAAEPTHLDNSTNSNIKKSGVEAVKKEYKKRFHEDIDHKEKDDSNISSERCFFQEFVKHGMNDEFGPQEQKDAVKGTEKPQIDYDPFSMTSVEGRETKPRFVSQQRFDCQDILFDDIDKSDEPCSFYHLGDSKEVAEILLKDLDINDAVKKDFGLDQNTEVSSVLAETSKETSTPSLHQPPMVQVRSLASEKNCNPLPPQVTVVTVEAEVHVINPTYLELNIESSIEEMQKAVNAQDLDVLVKTLKMINCPLIVSKFVSHSHLVEVCKETKTRLQLPLSENTEKYTLIQAGLCLMEAGKLKEAKKYTQCGLELSVLSKDKEMSIFCCLLIAVIHGLNGNFDKASDRIIHARQIFEMSRIPSPEPNSHSFEKS</sequence>
<feature type="region of interest" description="Disordered" evidence="10">
    <location>
        <begin position="77"/>
        <end position="133"/>
    </location>
</feature>
<feature type="compositionally biased region" description="Basic residues" evidence="10">
    <location>
        <begin position="121"/>
        <end position="131"/>
    </location>
</feature>
<dbReference type="Proteomes" id="UP001187531">
    <property type="component" value="Unassembled WGS sequence"/>
</dbReference>
<feature type="compositionally biased region" description="Polar residues" evidence="10">
    <location>
        <begin position="456"/>
        <end position="475"/>
    </location>
</feature>
<evidence type="ECO:0000313" key="11">
    <source>
        <dbReference type="EMBL" id="KAK2704899.1"/>
    </source>
</evidence>
<dbReference type="SUPFAM" id="SSF48452">
    <property type="entry name" value="TPR-like"/>
    <property type="match status" value="1"/>
</dbReference>
<keyword evidence="2" id="KW-0963">Cytoplasm</keyword>
<dbReference type="PROSITE" id="PS50005">
    <property type="entry name" value="TPR"/>
    <property type="match status" value="1"/>
</dbReference>
<dbReference type="PANTHER" id="PTHR23040:SF1">
    <property type="entry name" value="OUTER DYNEIN ARM-DOCKING COMPLEX SUBUNIT 4"/>
    <property type="match status" value="1"/>
</dbReference>
<dbReference type="InterPro" id="IPR019734">
    <property type="entry name" value="TPR_rpt"/>
</dbReference>
<feature type="compositionally biased region" description="Basic and acidic residues" evidence="10">
    <location>
        <begin position="425"/>
        <end position="455"/>
    </location>
</feature>
<protein>
    <recommendedName>
        <fullName evidence="7">Outer dynein arm-docking complex subunit 4</fullName>
    </recommendedName>
    <alternativeName>
        <fullName evidence="8">Tetratricopeptide repeat protein 25</fullName>
    </alternativeName>
</protein>
<feature type="compositionally biased region" description="Low complexity" evidence="10">
    <location>
        <begin position="102"/>
        <end position="117"/>
    </location>
</feature>
<feature type="repeat" description="TPR" evidence="9">
    <location>
        <begin position="648"/>
        <end position="681"/>
    </location>
</feature>
<keyword evidence="6" id="KW-0966">Cell projection</keyword>
<evidence type="ECO:0000256" key="5">
    <source>
        <dbReference type="ARBA" id="ARBA00023212"/>
    </source>
</evidence>
<gene>
    <name evidence="11" type="ORF">QYM36_017071</name>
</gene>
<feature type="region of interest" description="Disordered" evidence="10">
    <location>
        <begin position="168"/>
        <end position="268"/>
    </location>
</feature>
<evidence type="ECO:0000256" key="2">
    <source>
        <dbReference type="ARBA" id="ARBA00022490"/>
    </source>
</evidence>
<evidence type="ECO:0000313" key="12">
    <source>
        <dbReference type="Proteomes" id="UP001187531"/>
    </source>
</evidence>
<feature type="region of interest" description="Disordered" evidence="10">
    <location>
        <begin position="423"/>
        <end position="475"/>
    </location>
</feature>
<evidence type="ECO:0000256" key="3">
    <source>
        <dbReference type="ARBA" id="ARBA00022737"/>
    </source>
</evidence>
<feature type="region of interest" description="Disordered" evidence="10">
    <location>
        <begin position="705"/>
        <end position="724"/>
    </location>
</feature>
<dbReference type="PANTHER" id="PTHR23040">
    <property type="match status" value="1"/>
</dbReference>
<reference evidence="11" key="1">
    <citation type="submission" date="2023-07" db="EMBL/GenBank/DDBJ databases">
        <title>Chromosome-level genome assembly of Artemia franciscana.</title>
        <authorList>
            <person name="Jo E."/>
        </authorList>
    </citation>
    <scope>NUCLEOTIDE SEQUENCE</scope>
    <source>
        <tissue evidence="11">Whole body</tissue>
    </source>
</reference>
<dbReference type="Gene3D" id="1.25.40.10">
    <property type="entry name" value="Tetratricopeptide repeat domain"/>
    <property type="match status" value="1"/>
</dbReference>
<keyword evidence="5" id="KW-0206">Cytoskeleton</keyword>
<evidence type="ECO:0000256" key="4">
    <source>
        <dbReference type="ARBA" id="ARBA00022803"/>
    </source>
</evidence>
<keyword evidence="12" id="KW-1185">Reference proteome</keyword>
<dbReference type="EMBL" id="JAVRJZ010000021">
    <property type="protein sequence ID" value="KAK2704899.1"/>
    <property type="molecule type" value="Genomic_DNA"/>
</dbReference>
<organism evidence="11 12">
    <name type="scientific">Artemia franciscana</name>
    <name type="common">Brine shrimp</name>
    <name type="synonym">Artemia sanfranciscana</name>
    <dbReference type="NCBI Taxonomy" id="6661"/>
    <lineage>
        <taxon>Eukaryota</taxon>
        <taxon>Metazoa</taxon>
        <taxon>Ecdysozoa</taxon>
        <taxon>Arthropoda</taxon>
        <taxon>Crustacea</taxon>
        <taxon>Branchiopoda</taxon>
        <taxon>Anostraca</taxon>
        <taxon>Artemiidae</taxon>
        <taxon>Artemia</taxon>
    </lineage>
</organism>
<feature type="compositionally biased region" description="Polar residues" evidence="10">
    <location>
        <begin position="202"/>
        <end position="226"/>
    </location>
</feature>